<reference evidence="2" key="1">
    <citation type="submission" date="2013-08" db="EMBL/GenBank/DDBJ databases">
        <authorList>
            <person name="Mendez C."/>
            <person name="Richter M."/>
            <person name="Ferrer M."/>
            <person name="Sanchez J."/>
        </authorList>
    </citation>
    <scope>NUCLEOTIDE SEQUENCE</scope>
</reference>
<organism evidence="2">
    <name type="scientific">mine drainage metagenome</name>
    <dbReference type="NCBI Taxonomy" id="410659"/>
    <lineage>
        <taxon>unclassified sequences</taxon>
        <taxon>metagenomes</taxon>
        <taxon>ecological metagenomes</taxon>
    </lineage>
</organism>
<gene>
    <name evidence="2" type="ORF">B2A_09447</name>
</gene>
<dbReference type="EMBL" id="AUZZ01006821">
    <property type="protein sequence ID" value="EQD44830.1"/>
    <property type="molecule type" value="Genomic_DNA"/>
</dbReference>
<name>T1ARZ7_9ZZZZ</name>
<feature type="region of interest" description="Disordered" evidence="1">
    <location>
        <begin position="46"/>
        <end position="66"/>
    </location>
</feature>
<reference evidence="2" key="2">
    <citation type="journal article" date="2014" name="ISME J.">
        <title>Microbial stratification in low pH oxic and suboxic macroscopic growths along an acid mine drainage.</title>
        <authorList>
            <person name="Mendez-Garcia C."/>
            <person name="Mesa V."/>
            <person name="Sprenger R.R."/>
            <person name="Richter M."/>
            <person name="Diez M.S."/>
            <person name="Solano J."/>
            <person name="Bargiela R."/>
            <person name="Golyshina O.V."/>
            <person name="Manteca A."/>
            <person name="Ramos J.L."/>
            <person name="Gallego J.R."/>
            <person name="Llorente I."/>
            <person name="Martins Dos Santos V.A."/>
            <person name="Jensen O.N."/>
            <person name="Pelaez A.I."/>
            <person name="Sanchez J."/>
            <person name="Ferrer M."/>
        </authorList>
    </citation>
    <scope>NUCLEOTIDE SEQUENCE</scope>
</reference>
<dbReference type="AlphaFoldDB" id="T1ARZ7"/>
<comment type="caution">
    <text evidence="2">The sequence shown here is derived from an EMBL/GenBank/DDBJ whole genome shotgun (WGS) entry which is preliminary data.</text>
</comment>
<proteinExistence type="predicted"/>
<evidence type="ECO:0000313" key="2">
    <source>
        <dbReference type="EMBL" id="EQD44830.1"/>
    </source>
</evidence>
<accession>T1ARZ7</accession>
<protein>
    <submittedName>
        <fullName evidence="2">Uncharacterized protein</fullName>
    </submittedName>
</protein>
<feature type="non-terminal residue" evidence="2">
    <location>
        <position position="1"/>
    </location>
</feature>
<sequence>TVRALLADPPSRDATRAYAERFGWEETSAGQFTLFDTVIAERARRETRCGKSHGSHGGNLKQVGNG</sequence>
<evidence type="ECO:0000256" key="1">
    <source>
        <dbReference type="SAM" id="MobiDB-lite"/>
    </source>
</evidence>